<dbReference type="InterPro" id="IPR010929">
    <property type="entry name" value="PDR_CDR_ABC"/>
</dbReference>
<protein>
    <recommendedName>
        <fullName evidence="12">ABC transporter domain-containing protein</fullName>
    </recommendedName>
</protein>
<evidence type="ECO:0000313" key="14">
    <source>
        <dbReference type="Proteomes" id="UP000094065"/>
    </source>
</evidence>
<dbReference type="InterPro" id="IPR043926">
    <property type="entry name" value="ABCG_dom"/>
</dbReference>
<name>A0A1E3I890_9TREE</name>
<evidence type="ECO:0000256" key="10">
    <source>
        <dbReference type="SAM" id="MobiDB-lite"/>
    </source>
</evidence>
<dbReference type="GO" id="GO:0140359">
    <property type="term" value="F:ABC-type transporter activity"/>
    <property type="evidence" value="ECO:0007669"/>
    <property type="project" value="InterPro"/>
</dbReference>
<dbReference type="OrthoDB" id="245989at2759"/>
<evidence type="ECO:0000256" key="4">
    <source>
        <dbReference type="ARBA" id="ARBA00022692"/>
    </source>
</evidence>
<dbReference type="Proteomes" id="UP000094065">
    <property type="component" value="Unassembled WGS sequence"/>
</dbReference>
<dbReference type="GO" id="GO:0016887">
    <property type="term" value="F:ATP hydrolysis activity"/>
    <property type="evidence" value="ECO:0007669"/>
    <property type="project" value="InterPro"/>
</dbReference>
<keyword evidence="3" id="KW-0813">Transport</keyword>
<dbReference type="InterPro" id="IPR013525">
    <property type="entry name" value="ABC2_TM"/>
</dbReference>
<feature type="transmembrane region" description="Helical" evidence="11">
    <location>
        <begin position="1121"/>
        <end position="1141"/>
    </location>
</feature>
<feature type="transmembrane region" description="Helical" evidence="11">
    <location>
        <begin position="1264"/>
        <end position="1285"/>
    </location>
</feature>
<keyword evidence="8 11" id="KW-0472">Membrane</keyword>
<evidence type="ECO:0000256" key="2">
    <source>
        <dbReference type="ARBA" id="ARBA00006012"/>
    </source>
</evidence>
<dbReference type="SUPFAM" id="SSF52540">
    <property type="entry name" value="P-loop containing nucleoside triphosphate hydrolases"/>
    <property type="match status" value="2"/>
</dbReference>
<feature type="transmembrane region" description="Helical" evidence="11">
    <location>
        <begin position="1387"/>
        <end position="1408"/>
    </location>
</feature>
<feature type="domain" description="ABC transporter" evidence="12">
    <location>
        <begin position="781"/>
        <end position="1025"/>
    </location>
</feature>
<feature type="transmembrane region" description="Helical" evidence="11">
    <location>
        <begin position="1197"/>
        <end position="1223"/>
    </location>
</feature>
<feature type="transmembrane region" description="Helical" evidence="11">
    <location>
        <begin position="1153"/>
        <end position="1177"/>
    </location>
</feature>
<keyword evidence="5" id="KW-0547">Nucleotide-binding</keyword>
<dbReference type="PROSITE" id="PS00211">
    <property type="entry name" value="ABC_TRANSPORTER_1"/>
    <property type="match status" value="1"/>
</dbReference>
<accession>A0A1E3I890</accession>
<keyword evidence="6" id="KW-0067">ATP-binding</keyword>
<comment type="similarity">
    <text evidence="2">Belongs to the ABC transporter superfamily. ABCG family. PDR (TC 3.A.1.205) subfamily.</text>
</comment>
<evidence type="ECO:0000256" key="5">
    <source>
        <dbReference type="ARBA" id="ARBA00022741"/>
    </source>
</evidence>
<evidence type="ECO:0000313" key="13">
    <source>
        <dbReference type="EMBL" id="ODN84869.1"/>
    </source>
</evidence>
<dbReference type="STRING" id="1295533.A0A1E3I890"/>
<evidence type="ECO:0000256" key="6">
    <source>
        <dbReference type="ARBA" id="ARBA00022840"/>
    </source>
</evidence>
<dbReference type="Pfam" id="PF00005">
    <property type="entry name" value="ABC_tran"/>
    <property type="match status" value="2"/>
</dbReference>
<evidence type="ECO:0000256" key="3">
    <source>
        <dbReference type="ARBA" id="ARBA00022448"/>
    </source>
</evidence>
<keyword evidence="7 11" id="KW-1133">Transmembrane helix</keyword>
<dbReference type="InterPro" id="IPR003439">
    <property type="entry name" value="ABC_transporter-like_ATP-bd"/>
</dbReference>
<keyword evidence="4 11" id="KW-0812">Transmembrane</keyword>
<comment type="caution">
    <text evidence="13">The sequence shown here is derived from an EMBL/GenBank/DDBJ whole genome shotgun (WGS) entry which is preliminary data.</text>
</comment>
<feature type="transmembrane region" description="Helical" evidence="11">
    <location>
        <begin position="599"/>
        <end position="619"/>
    </location>
</feature>
<dbReference type="EMBL" id="AWGJ01000001">
    <property type="protein sequence ID" value="ODN84869.1"/>
    <property type="molecule type" value="Genomic_DNA"/>
</dbReference>
<dbReference type="Pfam" id="PF19055">
    <property type="entry name" value="ABC2_membrane_7"/>
    <property type="match status" value="1"/>
</dbReference>
<evidence type="ECO:0000256" key="9">
    <source>
        <dbReference type="ARBA" id="ARBA00051750"/>
    </source>
</evidence>
<dbReference type="InterPro" id="IPR027417">
    <property type="entry name" value="P-loop_NTPase"/>
</dbReference>
<evidence type="ECO:0000256" key="1">
    <source>
        <dbReference type="ARBA" id="ARBA00004141"/>
    </source>
</evidence>
<evidence type="ECO:0000256" key="8">
    <source>
        <dbReference type="ARBA" id="ARBA00023136"/>
    </source>
</evidence>
<feature type="region of interest" description="Disordered" evidence="10">
    <location>
        <begin position="21"/>
        <end position="41"/>
    </location>
</feature>
<proteinExistence type="inferred from homology"/>
<feature type="transmembrane region" description="Helical" evidence="11">
    <location>
        <begin position="534"/>
        <end position="560"/>
    </location>
</feature>
<evidence type="ECO:0000259" key="12">
    <source>
        <dbReference type="PROSITE" id="PS50893"/>
    </source>
</evidence>
<sequence>MTYPLSDREAAITPTTIQLSASSSSTMEEAQSDKSIANNNKPIKGIFSEPGSLPLPDAGHHSLGVVWENVTVEGSGGSKKLTVQSFDMSALRVFYVWGFVKKIFQITTGPTRPLIQNFSGVVEEGEVLLVLGRPGSGCSTLMRALSNVTEPFVAVKGDIAYSDIPAHEAKKYYDGEIVFNAEDDENIPLLTVEETLKTAIRLKEPRKKANKEKRGEYVESIFSNLLHTFGMPHTRKTKVGDQFIRGVSGGERKRVSLSEILTTNAAVICWDNPIRGLDSAVALHFYRVLRELSKSLGMVNIISTYQTAQDAWECVDRVVVIYEGRQIYSGRASKAQAYFENMGWYKKPRQTTPDFLTAVTSENERRPREGYEHSVPTTPEQFECYFLESVEFKELQQDIQSYKERHSESSHSDEFRKAVKRMKHHGGGKKTPYRQNFASQVAILCKRQYQQTMNDKRSFAYRIGSNVLQATLVGAVCYKPKSNAQGSFAIAGALFFSILYYVIFGLGEIPATVNSRPLFKKHRALGFYHPAANTIAQIVCDIPIYILQTLLFSSIFYFLVGLNSGAKYFFTFWFIVFTLYETVSVMYRMIGSWSPNVSVAIRYGVLALSTVLCTAGFGLPPPEQLRWMSWLRRANPAAWAFEALMVNEFQTRTLHCDSTSLIPSGSGYDNTAYQTCSIRGASAGQVDVPGMQYVHEVYGYTQGTVWRDIGLMWAFFVAYVCLIIVGSNLLIRDTPESSQKVYKRGAETRTLTSREKTEEGKAALDMFKGPGSQAEKETPVYTFNDVRYTVQVDGKDKPLLNGISGYVKGGSLTALMGASGAGKTTLLDTISLRKTTGKIEGVMTIDGKPLDSTFSRSTGFAMQSDIHEPMSTVRECLQFSALLRQSNNRTRQERLDFAEGIIKLLELQDIADALIGVPGADGLGVEERKRVTIGVELAADPEFLLFLDEPTSGLDSQASYEIVRFLKRIAASGLAVLCTIHQPSGDLFEMFDSVVLLAPGGHTVYMGETGEHASTVVNYFASRGADCPPEANPAEVLLNTVAPVGGTTVDWPGLWKESPEAANVQAKISEYTSRHQHKSADLEKQSDAEPEEGHDAYASSFMVQTKELVVRNFRAQWRDGSFWTTQMVLTIFFGLFVGFYFFHIDHTPSNMSAASLCLLVTVQAMPGIVMDVGINYLAKLDMYLARERLGIYSWQALITSLLVVAMPVLLLGWNILFFCFYWTAGFVGTPGDGVLIWLCFVLCAFLTAGFGILLGAVSPERMSLPYILSLVWNLLNTLSWALVFYDALPAPFHYFFSWLSPLRYLYGALMTASLVHLPLTCTAKDLITFNPPSGQTCIDYAASYLSTTSGYLVNPDATSACQYCSSSTGSDYVKEMGFSEGTMWRDWALTIVWCISNVAFCFLFTWLIKIRPLYKKS</sequence>
<comment type="subcellular location">
    <subcellularLocation>
        <location evidence="1">Membrane</location>
        <topology evidence="1">Multi-pass membrane protein</topology>
    </subcellularLocation>
</comment>
<evidence type="ECO:0000256" key="11">
    <source>
        <dbReference type="SAM" id="Phobius"/>
    </source>
</evidence>
<dbReference type="CDD" id="cd03233">
    <property type="entry name" value="ABCG_PDR_domain1"/>
    <property type="match status" value="1"/>
</dbReference>
<dbReference type="Pfam" id="PF01061">
    <property type="entry name" value="ABC2_membrane"/>
    <property type="match status" value="2"/>
</dbReference>
<dbReference type="CDD" id="cd03232">
    <property type="entry name" value="ABCG_PDR_domain2"/>
    <property type="match status" value="1"/>
</dbReference>
<dbReference type="RefSeq" id="XP_018998672.1">
    <property type="nucleotide sequence ID" value="XM_019133967.1"/>
</dbReference>
<organism evidence="13 14">
    <name type="scientific">Cryptococcus amylolentus CBS 6039</name>
    <dbReference type="NCBI Taxonomy" id="1295533"/>
    <lineage>
        <taxon>Eukaryota</taxon>
        <taxon>Fungi</taxon>
        <taxon>Dikarya</taxon>
        <taxon>Basidiomycota</taxon>
        <taxon>Agaricomycotina</taxon>
        <taxon>Tremellomycetes</taxon>
        <taxon>Tremellales</taxon>
        <taxon>Cryptococcaceae</taxon>
        <taxon>Cryptococcus</taxon>
    </lineage>
</organism>
<feature type="transmembrane region" description="Helical" evidence="11">
    <location>
        <begin position="1235"/>
        <end position="1257"/>
    </location>
</feature>
<comment type="catalytic activity">
    <reaction evidence="9">
        <text>itraconazole(in) + ATP + H2O = itraconazole(out) + ADP + phosphate + H(+)</text>
        <dbReference type="Rhea" id="RHEA:33503"/>
        <dbReference type="ChEBI" id="CHEBI:6076"/>
        <dbReference type="ChEBI" id="CHEBI:15377"/>
        <dbReference type="ChEBI" id="CHEBI:15378"/>
        <dbReference type="ChEBI" id="CHEBI:30616"/>
        <dbReference type="ChEBI" id="CHEBI:43474"/>
        <dbReference type="ChEBI" id="CHEBI:456216"/>
    </reaction>
    <physiologicalReaction direction="left-to-right" evidence="9">
        <dbReference type="Rhea" id="RHEA:33504"/>
    </physiologicalReaction>
</comment>
<keyword evidence="14" id="KW-1185">Reference proteome</keyword>
<dbReference type="InterPro" id="IPR003593">
    <property type="entry name" value="AAA+_ATPase"/>
</dbReference>
<feature type="domain" description="ABC transporter" evidence="12">
    <location>
        <begin position="91"/>
        <end position="348"/>
    </location>
</feature>
<dbReference type="InterPro" id="IPR017871">
    <property type="entry name" value="ABC_transporter-like_CS"/>
</dbReference>
<dbReference type="FunFam" id="3.40.50.300:FF:000054">
    <property type="entry name" value="ABC multidrug transporter atrF"/>
    <property type="match status" value="1"/>
</dbReference>
<dbReference type="GO" id="GO:0005524">
    <property type="term" value="F:ATP binding"/>
    <property type="evidence" value="ECO:0007669"/>
    <property type="project" value="UniProtKB-KW"/>
</dbReference>
<dbReference type="InterPro" id="IPR034003">
    <property type="entry name" value="ABCG_PDR_2"/>
</dbReference>
<dbReference type="SMART" id="SM00382">
    <property type="entry name" value="AAA"/>
    <property type="match status" value="2"/>
</dbReference>
<gene>
    <name evidence="13" type="ORF">L202_00724</name>
</gene>
<dbReference type="GO" id="GO:0016020">
    <property type="term" value="C:membrane"/>
    <property type="evidence" value="ECO:0007669"/>
    <property type="project" value="UniProtKB-SubCell"/>
</dbReference>
<feature type="transmembrane region" description="Helical" evidence="11">
    <location>
        <begin position="566"/>
        <end position="587"/>
    </location>
</feature>
<feature type="transmembrane region" description="Helical" evidence="11">
    <location>
        <begin position="711"/>
        <end position="731"/>
    </location>
</feature>
<reference evidence="13 14" key="1">
    <citation type="submission" date="2016-06" db="EMBL/GenBank/DDBJ databases">
        <title>Evolution of pathogenesis and genome organization in the Tremellales.</title>
        <authorList>
            <person name="Cuomo C."/>
            <person name="Litvintseva A."/>
            <person name="Heitman J."/>
            <person name="Chen Y."/>
            <person name="Sun S."/>
            <person name="Springer D."/>
            <person name="Dromer F."/>
            <person name="Young S."/>
            <person name="Zeng Q."/>
            <person name="Chapman S."/>
            <person name="Gujja S."/>
            <person name="Saif S."/>
            <person name="Birren B."/>
        </authorList>
    </citation>
    <scope>NUCLEOTIDE SEQUENCE [LARGE SCALE GENOMIC DNA]</scope>
    <source>
        <strain evidence="13 14">CBS 6039</strain>
    </source>
</reference>
<evidence type="ECO:0000256" key="7">
    <source>
        <dbReference type="ARBA" id="ARBA00022989"/>
    </source>
</evidence>
<dbReference type="Pfam" id="PF06422">
    <property type="entry name" value="PDR_CDR"/>
    <property type="match status" value="1"/>
</dbReference>
<dbReference type="PANTHER" id="PTHR19241">
    <property type="entry name" value="ATP-BINDING CASSETTE TRANSPORTER"/>
    <property type="match status" value="1"/>
</dbReference>
<dbReference type="PROSITE" id="PS50893">
    <property type="entry name" value="ABC_TRANSPORTER_2"/>
    <property type="match status" value="2"/>
</dbReference>
<dbReference type="GeneID" id="30152033"/>
<dbReference type="Gene3D" id="3.40.50.300">
    <property type="entry name" value="P-loop containing nucleotide triphosphate hydrolases"/>
    <property type="match status" value="2"/>
</dbReference>
<feature type="transmembrane region" description="Helical" evidence="11">
    <location>
        <begin position="488"/>
        <end position="513"/>
    </location>
</feature>
<dbReference type="InterPro" id="IPR034001">
    <property type="entry name" value="ABCG_PDR_1"/>
</dbReference>